<evidence type="ECO:0000256" key="2">
    <source>
        <dbReference type="ARBA" id="ARBA00022898"/>
    </source>
</evidence>
<dbReference type="PANTHER" id="PTHR21152:SF40">
    <property type="entry name" value="ALANINE--GLYOXYLATE AMINOTRANSFERASE"/>
    <property type="match status" value="1"/>
</dbReference>
<sequence>MRGWGLEILAKNPEEYSSSLTAVLMPDGHNADSLRKIILDKFDMSLGQGLGKVSGKVFRIGHLGDFNDLALAGTLSGVEMGLKLAGVPLKGSGVAEALAYLGEANTGAARSAAA</sequence>
<name>A0A154WFA4_9PROT</name>
<dbReference type="Proteomes" id="UP000076400">
    <property type="component" value="Unassembled WGS sequence"/>
</dbReference>
<reference evidence="3 4" key="1">
    <citation type="submission" date="2015-12" db="EMBL/GenBank/DDBJ databases">
        <title>Genome sequence of Oceanibaculum pacificum MCCC 1A02656.</title>
        <authorList>
            <person name="Lu L."/>
            <person name="Lai Q."/>
            <person name="Shao Z."/>
            <person name="Qian P."/>
        </authorList>
    </citation>
    <scope>NUCLEOTIDE SEQUENCE [LARGE SCALE GENOMIC DNA]</scope>
    <source>
        <strain evidence="3 4">MCCC 1A02656</strain>
    </source>
</reference>
<evidence type="ECO:0000313" key="4">
    <source>
        <dbReference type="Proteomes" id="UP000076400"/>
    </source>
</evidence>
<protein>
    <recommendedName>
        <fullName evidence="5">Serine--glyoxylate aminotransferase</fullName>
    </recommendedName>
</protein>
<comment type="caution">
    <text evidence="3">The sequence shown here is derived from an EMBL/GenBank/DDBJ whole genome shotgun (WGS) entry which is preliminary data.</text>
</comment>
<gene>
    <name evidence="3" type="ORF">AUP43_17325</name>
</gene>
<comment type="cofactor">
    <cofactor evidence="1">
        <name>pyridoxal 5'-phosphate</name>
        <dbReference type="ChEBI" id="CHEBI:597326"/>
    </cofactor>
</comment>
<organism evidence="3 4">
    <name type="scientific">Oceanibaculum pacificum</name>
    <dbReference type="NCBI Taxonomy" id="580166"/>
    <lineage>
        <taxon>Bacteria</taxon>
        <taxon>Pseudomonadati</taxon>
        <taxon>Pseudomonadota</taxon>
        <taxon>Alphaproteobacteria</taxon>
        <taxon>Rhodospirillales</taxon>
        <taxon>Oceanibaculaceae</taxon>
        <taxon>Oceanibaculum</taxon>
    </lineage>
</organism>
<evidence type="ECO:0000313" key="3">
    <source>
        <dbReference type="EMBL" id="KZD12145.1"/>
    </source>
</evidence>
<dbReference type="GO" id="GO:0004760">
    <property type="term" value="F:L-serine-pyruvate transaminase activity"/>
    <property type="evidence" value="ECO:0007669"/>
    <property type="project" value="TreeGrafter"/>
</dbReference>
<dbReference type="GO" id="GO:0008453">
    <property type="term" value="F:alanine-glyoxylate transaminase activity"/>
    <property type="evidence" value="ECO:0007669"/>
    <property type="project" value="TreeGrafter"/>
</dbReference>
<dbReference type="SUPFAM" id="SSF53383">
    <property type="entry name" value="PLP-dependent transferases"/>
    <property type="match status" value="1"/>
</dbReference>
<dbReference type="PANTHER" id="PTHR21152">
    <property type="entry name" value="AMINOTRANSFERASE CLASS V"/>
    <property type="match status" value="1"/>
</dbReference>
<dbReference type="InterPro" id="IPR015422">
    <property type="entry name" value="PyrdxlP-dep_Trfase_small"/>
</dbReference>
<dbReference type="AlphaFoldDB" id="A0A154WFA4"/>
<dbReference type="EMBL" id="LPXN01000051">
    <property type="protein sequence ID" value="KZD12145.1"/>
    <property type="molecule type" value="Genomic_DNA"/>
</dbReference>
<proteinExistence type="predicted"/>
<keyword evidence="2" id="KW-0663">Pyridoxal phosphate</keyword>
<dbReference type="STRING" id="580166.AUP43_17325"/>
<evidence type="ECO:0008006" key="5">
    <source>
        <dbReference type="Google" id="ProtNLM"/>
    </source>
</evidence>
<accession>A0A154WFA4</accession>
<dbReference type="Gene3D" id="3.90.1150.10">
    <property type="entry name" value="Aspartate Aminotransferase, domain 1"/>
    <property type="match status" value="1"/>
</dbReference>
<dbReference type="InterPro" id="IPR015424">
    <property type="entry name" value="PyrdxlP-dep_Trfase"/>
</dbReference>
<keyword evidence="4" id="KW-1185">Reference proteome</keyword>
<dbReference type="GO" id="GO:0019265">
    <property type="term" value="P:glycine biosynthetic process, by transamination of glyoxylate"/>
    <property type="evidence" value="ECO:0007669"/>
    <property type="project" value="TreeGrafter"/>
</dbReference>
<evidence type="ECO:0000256" key="1">
    <source>
        <dbReference type="ARBA" id="ARBA00001933"/>
    </source>
</evidence>